<protein>
    <submittedName>
        <fullName evidence="1">Uncharacterized protein</fullName>
    </submittedName>
</protein>
<dbReference type="Proteomes" id="UP000055048">
    <property type="component" value="Unassembled WGS sequence"/>
</dbReference>
<evidence type="ECO:0000313" key="2">
    <source>
        <dbReference type="Proteomes" id="UP000055048"/>
    </source>
</evidence>
<reference evidence="1 2" key="1">
    <citation type="submission" date="2015-01" db="EMBL/GenBank/DDBJ databases">
        <title>Evolution of Trichinella species and genotypes.</title>
        <authorList>
            <person name="Korhonen P.K."/>
            <person name="Edoardo P."/>
            <person name="Giuseppe L.R."/>
            <person name="Gasser R.B."/>
        </authorList>
    </citation>
    <scope>NUCLEOTIDE SEQUENCE [LARGE SCALE GENOMIC DNA]</scope>
    <source>
        <strain evidence="1">ISS417</strain>
    </source>
</reference>
<name>A0A0V0SZ60_9BILA</name>
<organism evidence="1 2">
    <name type="scientific">Trichinella murrelli</name>
    <dbReference type="NCBI Taxonomy" id="144512"/>
    <lineage>
        <taxon>Eukaryota</taxon>
        <taxon>Metazoa</taxon>
        <taxon>Ecdysozoa</taxon>
        <taxon>Nematoda</taxon>
        <taxon>Enoplea</taxon>
        <taxon>Dorylaimia</taxon>
        <taxon>Trichinellida</taxon>
        <taxon>Trichinellidae</taxon>
        <taxon>Trichinella</taxon>
    </lineage>
</organism>
<evidence type="ECO:0000313" key="1">
    <source>
        <dbReference type="EMBL" id="KRX32058.1"/>
    </source>
</evidence>
<comment type="caution">
    <text evidence="1">The sequence shown here is derived from an EMBL/GenBank/DDBJ whole genome shotgun (WGS) entry which is preliminary data.</text>
</comment>
<keyword evidence="2" id="KW-1185">Reference proteome</keyword>
<gene>
    <name evidence="1" type="ORF">T05_2036</name>
</gene>
<accession>A0A0V0SZ60</accession>
<sequence>MKRFQPKAIQLCRFNGTRSGVAKVVDIDLLGLRGRMGVDELRDRI</sequence>
<dbReference type="AlphaFoldDB" id="A0A0V0SZ60"/>
<proteinExistence type="predicted"/>
<dbReference type="EMBL" id="JYDJ01001413">
    <property type="protein sequence ID" value="KRX32058.1"/>
    <property type="molecule type" value="Genomic_DNA"/>
</dbReference>